<evidence type="ECO:0000313" key="3">
    <source>
        <dbReference type="EMBL" id="QHT79506.1"/>
    </source>
</evidence>
<dbReference type="SUPFAM" id="SSF51197">
    <property type="entry name" value="Clavaminate synthase-like"/>
    <property type="match status" value="1"/>
</dbReference>
<feature type="transmembrane region" description="Helical" evidence="1">
    <location>
        <begin position="6"/>
        <end position="24"/>
    </location>
</feature>
<dbReference type="EMBL" id="MN739949">
    <property type="protein sequence ID" value="QHT79506.1"/>
    <property type="molecule type" value="Genomic_DNA"/>
</dbReference>
<evidence type="ECO:0000259" key="2">
    <source>
        <dbReference type="Pfam" id="PF13621"/>
    </source>
</evidence>
<evidence type="ECO:0000256" key="1">
    <source>
        <dbReference type="SAM" id="Phobius"/>
    </source>
</evidence>
<dbReference type="Pfam" id="PF13621">
    <property type="entry name" value="Cupin_8"/>
    <property type="match status" value="1"/>
</dbReference>
<dbReference type="Gene3D" id="2.60.120.650">
    <property type="entry name" value="Cupin"/>
    <property type="match status" value="1"/>
</dbReference>
<feature type="domain" description="Cupin-like" evidence="2">
    <location>
        <begin position="150"/>
        <end position="252"/>
    </location>
</feature>
<dbReference type="InterPro" id="IPR041667">
    <property type="entry name" value="Cupin_8"/>
</dbReference>
<protein>
    <recommendedName>
        <fullName evidence="2">Cupin-like domain-containing protein</fullName>
    </recommendedName>
</protein>
<reference evidence="3" key="1">
    <citation type="journal article" date="2020" name="Nature">
        <title>Giant virus diversity and host interactions through global metagenomics.</title>
        <authorList>
            <person name="Schulz F."/>
            <person name="Roux S."/>
            <person name="Paez-Espino D."/>
            <person name="Jungbluth S."/>
            <person name="Walsh D.A."/>
            <person name="Denef V.J."/>
            <person name="McMahon K.D."/>
            <person name="Konstantinidis K.T."/>
            <person name="Eloe-Fadrosh E.A."/>
            <person name="Kyrpides N.C."/>
            <person name="Woyke T."/>
        </authorList>
    </citation>
    <scope>NUCLEOTIDE SEQUENCE</scope>
    <source>
        <strain evidence="3">GVMAG-M-3300023184-101</strain>
    </source>
</reference>
<keyword evidence="1" id="KW-0472">Membrane</keyword>
<name>A0A6C0HHB9_9ZZZZ</name>
<keyword evidence="1" id="KW-0812">Transmembrane</keyword>
<sequence length="312" mass="36506">MNIIFIVLIFCSVLFLYLHIYFHLKKSNDLEVYEIVQPSKDKLEEICDLRQPVLFEYYNEGLLDACSRENILDVYGAFDIKIRNVKQLPDDETELYIPLPFTSALAAVTDDTEAKYLVENNGDFLEETGLVKTFKYNDGFLRPYMVSNCSYDFIMGSPGLRTPFRYELNYRTFIMVTQGEIRLKLAPPKSAKYLYETKDYENLEFRSPIDPWDVQKQYKADFSKVKCLEITVKKGKIVYLPAFWWYSIAFESSTSVCSFKYRTYMNTIALVPQLSMRLLQTQNVKRTIVKNADLNIKTVNNIDSVENKPEQF</sequence>
<accession>A0A6C0HHB9</accession>
<proteinExistence type="predicted"/>
<dbReference type="AlphaFoldDB" id="A0A6C0HHB9"/>
<organism evidence="3">
    <name type="scientific">viral metagenome</name>
    <dbReference type="NCBI Taxonomy" id="1070528"/>
    <lineage>
        <taxon>unclassified sequences</taxon>
        <taxon>metagenomes</taxon>
        <taxon>organismal metagenomes</taxon>
    </lineage>
</organism>
<keyword evidence="1" id="KW-1133">Transmembrane helix</keyword>